<dbReference type="RefSeq" id="WP_126473584.1">
    <property type="nucleotide sequence ID" value="NZ_RXOE01000011.1"/>
</dbReference>
<sequence length="180" mass="20779">MKMNLLRRRVVGMVAFVIYTFLPIDSFAGSRSDHFVAWGSLRGGVENQEIAGKIKEFANSDRIDSACDIQWKNNDSMLYFNNHLLKIPDDLLRKVFIERDSESFSALSHALRSFRHLETNARDGLDRIIFYDGERSFRMMSFTVGTRRVKTYPQVLRAPARTKEIERAFCSLLPPITRAP</sequence>
<proteinExistence type="predicted"/>
<organism evidence="1 2">
    <name type="scientific">Variovorax gossypii</name>
    <dbReference type="NCBI Taxonomy" id="1679495"/>
    <lineage>
        <taxon>Bacteria</taxon>
        <taxon>Pseudomonadati</taxon>
        <taxon>Pseudomonadota</taxon>
        <taxon>Betaproteobacteria</taxon>
        <taxon>Burkholderiales</taxon>
        <taxon>Comamonadaceae</taxon>
        <taxon>Variovorax</taxon>
    </lineage>
</organism>
<protein>
    <submittedName>
        <fullName evidence="1">Uncharacterized protein</fullName>
    </submittedName>
</protein>
<dbReference type="AlphaFoldDB" id="A0A3S0GSZ5"/>
<name>A0A3S0GSZ5_9BURK</name>
<evidence type="ECO:0000313" key="1">
    <source>
        <dbReference type="EMBL" id="RTQ30856.1"/>
    </source>
</evidence>
<dbReference type="OrthoDB" id="8856652at2"/>
<reference evidence="1 2" key="1">
    <citation type="submission" date="2018-12" db="EMBL/GenBank/DDBJ databases">
        <title>The genome of Variovorax gossypii DSM 100435.</title>
        <authorList>
            <person name="Gao J."/>
            <person name="Sun J."/>
        </authorList>
    </citation>
    <scope>NUCLEOTIDE SEQUENCE [LARGE SCALE GENOMIC DNA]</scope>
    <source>
        <strain evidence="1 2">DSM 100435</strain>
    </source>
</reference>
<dbReference type="EMBL" id="RXOE01000011">
    <property type="protein sequence ID" value="RTQ30856.1"/>
    <property type="molecule type" value="Genomic_DNA"/>
</dbReference>
<gene>
    <name evidence="1" type="ORF">EJP69_27890</name>
</gene>
<keyword evidence="2" id="KW-1185">Reference proteome</keyword>
<evidence type="ECO:0000313" key="2">
    <source>
        <dbReference type="Proteomes" id="UP000267418"/>
    </source>
</evidence>
<accession>A0A3S0GSZ5</accession>
<dbReference type="Proteomes" id="UP000267418">
    <property type="component" value="Unassembled WGS sequence"/>
</dbReference>
<comment type="caution">
    <text evidence="1">The sequence shown here is derived from an EMBL/GenBank/DDBJ whole genome shotgun (WGS) entry which is preliminary data.</text>
</comment>